<comment type="caution">
    <text evidence="3">The sequence shown here is derived from an EMBL/GenBank/DDBJ whole genome shotgun (WGS) entry which is preliminary data.</text>
</comment>
<dbReference type="InterPro" id="IPR006442">
    <property type="entry name" value="Antitoxin_Phd/YefM"/>
</dbReference>
<dbReference type="Gene3D" id="3.40.1620.10">
    <property type="entry name" value="YefM-like domain"/>
    <property type="match status" value="1"/>
</dbReference>
<organism evidence="3 4">
    <name type="scientific">Sphingomonas crocodyli</name>
    <dbReference type="NCBI Taxonomy" id="1979270"/>
    <lineage>
        <taxon>Bacteria</taxon>
        <taxon>Pseudomonadati</taxon>
        <taxon>Pseudomonadota</taxon>
        <taxon>Alphaproteobacteria</taxon>
        <taxon>Sphingomonadales</taxon>
        <taxon>Sphingomonadaceae</taxon>
        <taxon>Sphingomonas</taxon>
    </lineage>
</organism>
<protein>
    <recommendedName>
        <fullName evidence="2">Antitoxin</fullName>
    </recommendedName>
</protein>
<comment type="function">
    <text evidence="2">Antitoxin component of a type II toxin-antitoxin (TA) system.</text>
</comment>
<dbReference type="EMBL" id="SACN01000006">
    <property type="protein sequence ID" value="RVT89244.1"/>
    <property type="molecule type" value="Genomic_DNA"/>
</dbReference>
<gene>
    <name evidence="3" type="ORF">EOD43_22670</name>
</gene>
<dbReference type="NCBIfam" id="TIGR01552">
    <property type="entry name" value="phd_fam"/>
    <property type="match status" value="1"/>
</dbReference>
<accession>A0A437LV44</accession>
<dbReference type="Proteomes" id="UP000282971">
    <property type="component" value="Unassembled WGS sequence"/>
</dbReference>
<dbReference type="InterPro" id="IPR036165">
    <property type="entry name" value="YefM-like_sf"/>
</dbReference>
<evidence type="ECO:0000313" key="4">
    <source>
        <dbReference type="Proteomes" id="UP000282971"/>
    </source>
</evidence>
<dbReference type="OrthoDB" id="9800503at2"/>
<evidence type="ECO:0000313" key="3">
    <source>
        <dbReference type="EMBL" id="RVT89244.1"/>
    </source>
</evidence>
<dbReference type="AlphaFoldDB" id="A0A437LV44"/>
<reference evidence="3 4" key="1">
    <citation type="submission" date="2019-01" db="EMBL/GenBank/DDBJ databases">
        <authorList>
            <person name="Chen W.-M."/>
        </authorList>
    </citation>
    <scope>NUCLEOTIDE SEQUENCE [LARGE SCALE GENOMIC DNA]</scope>
    <source>
        <strain evidence="3 4">CCP-7</strain>
    </source>
</reference>
<proteinExistence type="inferred from homology"/>
<evidence type="ECO:0000256" key="2">
    <source>
        <dbReference type="RuleBase" id="RU362080"/>
    </source>
</evidence>
<comment type="similarity">
    <text evidence="1 2">Belongs to the phD/YefM antitoxin family.</text>
</comment>
<sequence length="96" mass="10794">MTIHVNIGEAKTRLSELVAAAVRGEEVILAKAGEPQVRLVAIPDARDEEREKVKAKRRAAFGMFREELAGYDLSLENLKADRDPERRERKLLGPDL</sequence>
<dbReference type="Pfam" id="PF02604">
    <property type="entry name" value="PhdYeFM_antitox"/>
    <property type="match status" value="1"/>
</dbReference>
<evidence type="ECO:0000256" key="1">
    <source>
        <dbReference type="ARBA" id="ARBA00009981"/>
    </source>
</evidence>
<name>A0A437LV44_9SPHN</name>
<dbReference type="SUPFAM" id="SSF143120">
    <property type="entry name" value="YefM-like"/>
    <property type="match status" value="1"/>
</dbReference>
<keyword evidence="4" id="KW-1185">Reference proteome</keyword>